<keyword evidence="3" id="KW-1185">Reference proteome</keyword>
<proteinExistence type="predicted"/>
<evidence type="ECO:0000256" key="1">
    <source>
        <dbReference type="SAM" id="Phobius"/>
    </source>
</evidence>
<dbReference type="EMBL" id="KQ981261">
    <property type="protein sequence ID" value="KYN44105.1"/>
    <property type="molecule type" value="Genomic_DNA"/>
</dbReference>
<dbReference type="AlphaFoldDB" id="A0A195FU07"/>
<protein>
    <submittedName>
        <fullName evidence="2">Uncharacterized protein</fullName>
    </submittedName>
</protein>
<keyword evidence="1" id="KW-1133">Transmembrane helix</keyword>
<gene>
    <name evidence="2" type="ORF">ALC56_01421</name>
</gene>
<accession>A0A195FU07</accession>
<sequence>MAVRPRIGPSGSERASGNAEYLTGISVVRWTARSTLAVATAFAILLGVADVAGIRSGEEEILLGASERTSLPPSFVIFDLVFVILDIVVVVIVIVPPGIYLCNTFIQLRLHTYTSQCRLVPVS</sequence>
<reference evidence="2 3" key="1">
    <citation type="submission" date="2016-03" db="EMBL/GenBank/DDBJ databases">
        <title>Trachymyrmex septentrionalis WGS genome.</title>
        <authorList>
            <person name="Nygaard S."/>
            <person name="Hu H."/>
            <person name="Boomsma J."/>
            <person name="Zhang G."/>
        </authorList>
    </citation>
    <scope>NUCLEOTIDE SEQUENCE [LARGE SCALE GENOMIC DNA]</scope>
    <source>
        <strain evidence="2">Tsep2-gDNA-1</strain>
        <tissue evidence="2">Whole body</tissue>
    </source>
</reference>
<evidence type="ECO:0000313" key="3">
    <source>
        <dbReference type="Proteomes" id="UP000078541"/>
    </source>
</evidence>
<dbReference type="Proteomes" id="UP000078541">
    <property type="component" value="Unassembled WGS sequence"/>
</dbReference>
<feature type="transmembrane region" description="Helical" evidence="1">
    <location>
        <begin position="36"/>
        <end position="55"/>
    </location>
</feature>
<keyword evidence="1" id="KW-0812">Transmembrane</keyword>
<name>A0A195FU07_9HYME</name>
<feature type="transmembrane region" description="Helical" evidence="1">
    <location>
        <begin position="75"/>
        <end position="101"/>
    </location>
</feature>
<organism evidence="2 3">
    <name type="scientific">Trachymyrmex septentrionalis</name>
    <dbReference type="NCBI Taxonomy" id="34720"/>
    <lineage>
        <taxon>Eukaryota</taxon>
        <taxon>Metazoa</taxon>
        <taxon>Ecdysozoa</taxon>
        <taxon>Arthropoda</taxon>
        <taxon>Hexapoda</taxon>
        <taxon>Insecta</taxon>
        <taxon>Pterygota</taxon>
        <taxon>Neoptera</taxon>
        <taxon>Endopterygota</taxon>
        <taxon>Hymenoptera</taxon>
        <taxon>Apocrita</taxon>
        <taxon>Aculeata</taxon>
        <taxon>Formicoidea</taxon>
        <taxon>Formicidae</taxon>
        <taxon>Myrmicinae</taxon>
        <taxon>Trachymyrmex</taxon>
    </lineage>
</organism>
<evidence type="ECO:0000313" key="2">
    <source>
        <dbReference type="EMBL" id="KYN44105.1"/>
    </source>
</evidence>
<keyword evidence="1" id="KW-0472">Membrane</keyword>